<protein>
    <submittedName>
        <fullName evidence="2">Uncharacterized protein</fullName>
    </submittedName>
</protein>
<dbReference type="EMBL" id="CAJHUC010000350">
    <property type="protein sequence ID" value="CAD7695473.1"/>
    <property type="molecule type" value="Genomic_DNA"/>
</dbReference>
<organism evidence="2 3">
    <name type="scientific">Ostreobium quekettii</name>
    <dbReference type="NCBI Taxonomy" id="121088"/>
    <lineage>
        <taxon>Eukaryota</taxon>
        <taxon>Viridiplantae</taxon>
        <taxon>Chlorophyta</taxon>
        <taxon>core chlorophytes</taxon>
        <taxon>Ulvophyceae</taxon>
        <taxon>TCBD clade</taxon>
        <taxon>Bryopsidales</taxon>
        <taxon>Ostreobineae</taxon>
        <taxon>Ostreobiaceae</taxon>
        <taxon>Ostreobium</taxon>
    </lineage>
</organism>
<proteinExistence type="predicted"/>
<accession>A0A8S1ILF9</accession>
<evidence type="ECO:0000313" key="3">
    <source>
        <dbReference type="Proteomes" id="UP000708148"/>
    </source>
</evidence>
<dbReference type="Proteomes" id="UP000708148">
    <property type="component" value="Unassembled WGS sequence"/>
</dbReference>
<sequence>MSDRYPGIAYPRTDGTEYRAQPSPHLQAPTGFTQRPAYHLETSQQAYSRTHSLPAAQTQAAQNKFPQVLYRSQTNVTVHPTDGPHHHALPPQAGGWPGYEGEKIQERYGSEPLPVASEAQTGYPGVAGAGLGYPQISVCVDQHMECRKRASQVSQTKPELDPTVRPDTPKPVPPESGKYEAENRARKKWGQVTQSGPTEGGSGEGECRHVVGIAFNTQLSLSALLPVLC</sequence>
<dbReference type="AlphaFoldDB" id="A0A8S1ILF9"/>
<feature type="region of interest" description="Disordered" evidence="1">
    <location>
        <begin position="150"/>
        <end position="204"/>
    </location>
</feature>
<keyword evidence="3" id="KW-1185">Reference proteome</keyword>
<feature type="compositionally biased region" description="Basic and acidic residues" evidence="1">
    <location>
        <begin position="158"/>
        <end position="168"/>
    </location>
</feature>
<feature type="region of interest" description="Disordered" evidence="1">
    <location>
        <begin position="76"/>
        <end position="100"/>
    </location>
</feature>
<evidence type="ECO:0000313" key="2">
    <source>
        <dbReference type="EMBL" id="CAD7695473.1"/>
    </source>
</evidence>
<gene>
    <name evidence="2" type="ORF">OSTQU699_LOCUS834</name>
</gene>
<feature type="region of interest" description="Disordered" evidence="1">
    <location>
        <begin position="1"/>
        <end position="35"/>
    </location>
</feature>
<name>A0A8S1ILF9_9CHLO</name>
<comment type="caution">
    <text evidence="2">The sequence shown here is derived from an EMBL/GenBank/DDBJ whole genome shotgun (WGS) entry which is preliminary data.</text>
</comment>
<evidence type="ECO:0000256" key="1">
    <source>
        <dbReference type="SAM" id="MobiDB-lite"/>
    </source>
</evidence>
<reference evidence="2" key="1">
    <citation type="submission" date="2020-12" db="EMBL/GenBank/DDBJ databases">
        <authorList>
            <person name="Iha C."/>
        </authorList>
    </citation>
    <scope>NUCLEOTIDE SEQUENCE</scope>
</reference>